<proteinExistence type="predicted"/>
<dbReference type="EMBL" id="CADEAL010000224">
    <property type="protein sequence ID" value="CAB1416722.1"/>
    <property type="molecule type" value="Genomic_DNA"/>
</dbReference>
<evidence type="ECO:0000313" key="1">
    <source>
        <dbReference type="EMBL" id="CAB1416722.1"/>
    </source>
</evidence>
<organism evidence="1 2">
    <name type="scientific">Pleuronectes platessa</name>
    <name type="common">European plaice</name>
    <dbReference type="NCBI Taxonomy" id="8262"/>
    <lineage>
        <taxon>Eukaryota</taxon>
        <taxon>Metazoa</taxon>
        <taxon>Chordata</taxon>
        <taxon>Craniata</taxon>
        <taxon>Vertebrata</taxon>
        <taxon>Euteleostomi</taxon>
        <taxon>Actinopterygii</taxon>
        <taxon>Neopterygii</taxon>
        <taxon>Teleostei</taxon>
        <taxon>Neoteleostei</taxon>
        <taxon>Acanthomorphata</taxon>
        <taxon>Carangaria</taxon>
        <taxon>Pleuronectiformes</taxon>
        <taxon>Pleuronectoidei</taxon>
        <taxon>Pleuronectidae</taxon>
        <taxon>Pleuronectes</taxon>
    </lineage>
</organism>
<dbReference type="Proteomes" id="UP001153269">
    <property type="component" value="Unassembled WGS sequence"/>
</dbReference>
<dbReference type="AlphaFoldDB" id="A0A9N7TPM7"/>
<evidence type="ECO:0000313" key="2">
    <source>
        <dbReference type="Proteomes" id="UP001153269"/>
    </source>
</evidence>
<protein>
    <submittedName>
        <fullName evidence="1">Uncharacterized protein</fullName>
    </submittedName>
</protein>
<reference evidence="1" key="1">
    <citation type="submission" date="2020-03" db="EMBL/GenBank/DDBJ databases">
        <authorList>
            <person name="Weist P."/>
        </authorList>
    </citation>
    <scope>NUCLEOTIDE SEQUENCE</scope>
</reference>
<sequence length="187" mass="20442">MLILCVSDHTPLCECSILALACPRPWGSSRHAHGSPTSYTLLCPQASCSPRRNQQFILHQQGREHAPEGGALYGITKTMGPYGEQKDLPLGLFSAQQTARRIMHGSDTHEVSGTILNSKVALTDRWTSLTGARRRSREGRLANNVIVMAFVVSISRRVLKHRALNGGISVNLGHNTPPINPSTYAYC</sequence>
<keyword evidence="2" id="KW-1185">Reference proteome</keyword>
<comment type="caution">
    <text evidence="1">The sequence shown here is derived from an EMBL/GenBank/DDBJ whole genome shotgun (WGS) entry which is preliminary data.</text>
</comment>
<name>A0A9N7TPM7_PLEPL</name>
<gene>
    <name evidence="1" type="ORF">PLEPLA_LOCUS4513</name>
</gene>
<accession>A0A9N7TPM7</accession>